<reference evidence="9 10" key="1">
    <citation type="journal article" date="2024" name="BMC Genomics">
        <title>Genome assembly of redclaw crayfish (Cherax quadricarinatus) provides insights into its immune adaptation and hypoxia tolerance.</title>
        <authorList>
            <person name="Liu Z."/>
            <person name="Zheng J."/>
            <person name="Li H."/>
            <person name="Fang K."/>
            <person name="Wang S."/>
            <person name="He J."/>
            <person name="Zhou D."/>
            <person name="Weng S."/>
            <person name="Chi M."/>
            <person name="Gu Z."/>
            <person name="He J."/>
            <person name="Li F."/>
            <person name="Wang M."/>
        </authorList>
    </citation>
    <scope>NUCLEOTIDE SEQUENCE [LARGE SCALE GENOMIC DNA]</scope>
    <source>
        <strain evidence="9">ZL_2023a</strain>
    </source>
</reference>
<dbReference type="Pfam" id="PF00043">
    <property type="entry name" value="GST_C"/>
    <property type="match status" value="1"/>
</dbReference>
<gene>
    <name evidence="9" type="ORF">OTU49_004787</name>
</gene>
<dbReference type="Pfam" id="PF18569">
    <property type="entry name" value="Thioredoxin_16"/>
    <property type="match status" value="1"/>
</dbReference>
<feature type="domain" description="Glutathione S-transferase C-terminal" evidence="7">
    <location>
        <begin position="399"/>
        <end position="465"/>
    </location>
</feature>
<evidence type="ECO:0000259" key="8">
    <source>
        <dbReference type="Pfam" id="PF18569"/>
    </source>
</evidence>
<dbReference type="InterPro" id="IPR042360">
    <property type="entry name" value="AIMP2"/>
</dbReference>
<dbReference type="InterPro" id="IPR004046">
    <property type="entry name" value="GST_C"/>
</dbReference>
<comment type="caution">
    <text evidence="9">The sequence shown here is derived from an EMBL/GenBank/DDBJ whole genome shotgun (WGS) entry which is preliminary data.</text>
</comment>
<dbReference type="InterPro" id="IPR041503">
    <property type="entry name" value="AIMP2_thioredoxin"/>
</dbReference>
<dbReference type="PANTHER" id="PTHR13438:SF2">
    <property type="entry name" value="AMINOACYL TRNA SYNTHASE COMPLEX-INTERACTING MULTIFUNCTIONAL PROTEIN 2"/>
    <property type="match status" value="1"/>
</dbReference>
<name>A0AAW0XAV2_CHEQU</name>
<keyword evidence="10" id="KW-1185">Reference proteome</keyword>
<evidence type="ECO:0000256" key="5">
    <source>
        <dbReference type="ARBA" id="ARBA00023242"/>
    </source>
</evidence>
<dbReference type="GO" id="GO:0005829">
    <property type="term" value="C:cytosol"/>
    <property type="evidence" value="ECO:0007669"/>
    <property type="project" value="UniProtKB-SubCell"/>
</dbReference>
<sequence length="473" mass="52416">MAAMYRLPRLVDAPQVLHLPTSMYLMDTLNTCCHRDLGSTYYSPNQAAAALLEVRQEAVKSEGVAALEVRQEALLERLQQLRQQLDHLLSNKVAVNTQSSSTAIIGAAALSSPVKEEGSDAGAEGELQRLQESVLFRLRRLRSELDRVCQAGGEVALPAEPITLVEQQQCILGVIKALKEEVEFLASLHIKAETKALPTEVDITTHHTLVVKKLYLLQEELVKMVRGLHNASWEGPPPWRCRFHSCCDPSNLSPSPAPLSPLAPRSTVHDLVISASPEAPPFSLLLLRRLLKTAGISVYCANHLHSSVSQVSERLQHWFMDQDPDGRSSCRVAFTLHWKDARVPSLMVDPLRQTPISGEVNIVRYVSRLFPLSSPYNYEASGTFATITETDHVLDQLSRQLTEGNNRERQAALRQLNARLGKTGWLMGTSCSIVDVLAWSLMRQKAMVDAGAPANVVKWYKTVNTLADLGESW</sequence>
<evidence type="ECO:0000256" key="6">
    <source>
        <dbReference type="SAM" id="Coils"/>
    </source>
</evidence>
<evidence type="ECO:0008006" key="11">
    <source>
        <dbReference type="Google" id="ProtNLM"/>
    </source>
</evidence>
<protein>
    <recommendedName>
        <fullName evidence="11">Aminoacyl tRNA synthase complex-interacting multifunctional protein 2</fullName>
    </recommendedName>
</protein>
<organism evidence="9 10">
    <name type="scientific">Cherax quadricarinatus</name>
    <name type="common">Australian red claw crayfish</name>
    <dbReference type="NCBI Taxonomy" id="27406"/>
    <lineage>
        <taxon>Eukaryota</taxon>
        <taxon>Metazoa</taxon>
        <taxon>Ecdysozoa</taxon>
        <taxon>Arthropoda</taxon>
        <taxon>Crustacea</taxon>
        <taxon>Multicrustacea</taxon>
        <taxon>Malacostraca</taxon>
        <taxon>Eumalacostraca</taxon>
        <taxon>Eucarida</taxon>
        <taxon>Decapoda</taxon>
        <taxon>Pleocyemata</taxon>
        <taxon>Astacidea</taxon>
        <taxon>Parastacoidea</taxon>
        <taxon>Parastacidae</taxon>
        <taxon>Cherax</taxon>
    </lineage>
</organism>
<keyword evidence="4" id="KW-0648">Protein biosynthesis</keyword>
<dbReference type="Proteomes" id="UP001445076">
    <property type="component" value="Unassembled WGS sequence"/>
</dbReference>
<evidence type="ECO:0000259" key="7">
    <source>
        <dbReference type="Pfam" id="PF00043"/>
    </source>
</evidence>
<evidence type="ECO:0000256" key="2">
    <source>
        <dbReference type="ARBA" id="ARBA00004514"/>
    </source>
</evidence>
<feature type="coiled-coil region" evidence="6">
    <location>
        <begin position="64"/>
        <end position="98"/>
    </location>
</feature>
<dbReference type="SUPFAM" id="SSF47616">
    <property type="entry name" value="GST C-terminal domain-like"/>
    <property type="match status" value="1"/>
</dbReference>
<evidence type="ECO:0000256" key="3">
    <source>
        <dbReference type="ARBA" id="ARBA00022490"/>
    </source>
</evidence>
<feature type="domain" description="AIMP2 thioredoxin-like" evidence="8">
    <location>
        <begin position="267"/>
        <end position="356"/>
    </location>
</feature>
<evidence type="ECO:0000313" key="10">
    <source>
        <dbReference type="Proteomes" id="UP001445076"/>
    </source>
</evidence>
<dbReference type="PANTHER" id="PTHR13438">
    <property type="entry name" value="AMINOACYL TRNA SYNTHASE COMPLEX-INTERACTING MULTIFUNCTIONAL PROTEIN"/>
    <property type="match status" value="1"/>
</dbReference>
<dbReference type="GO" id="GO:0005634">
    <property type="term" value="C:nucleus"/>
    <property type="evidence" value="ECO:0007669"/>
    <property type="project" value="UniProtKB-SubCell"/>
</dbReference>
<keyword evidence="3" id="KW-0963">Cytoplasm</keyword>
<evidence type="ECO:0000256" key="4">
    <source>
        <dbReference type="ARBA" id="ARBA00022917"/>
    </source>
</evidence>
<dbReference type="EMBL" id="JARKIK010000043">
    <property type="protein sequence ID" value="KAK8737073.1"/>
    <property type="molecule type" value="Genomic_DNA"/>
</dbReference>
<proteinExistence type="predicted"/>
<dbReference type="InterPro" id="IPR036282">
    <property type="entry name" value="Glutathione-S-Trfase_C_sf"/>
</dbReference>
<keyword evidence="6" id="KW-0175">Coiled coil</keyword>
<comment type="subcellular location">
    <subcellularLocation>
        <location evidence="2">Cytoplasm</location>
        <location evidence="2">Cytosol</location>
    </subcellularLocation>
    <subcellularLocation>
        <location evidence="1">Nucleus</location>
    </subcellularLocation>
</comment>
<dbReference type="GO" id="GO:0017101">
    <property type="term" value="C:aminoacyl-tRNA synthetase multienzyme complex"/>
    <property type="evidence" value="ECO:0007669"/>
    <property type="project" value="InterPro"/>
</dbReference>
<dbReference type="AlphaFoldDB" id="A0AAW0XAV2"/>
<dbReference type="Gene3D" id="1.20.1050.130">
    <property type="match status" value="1"/>
</dbReference>
<evidence type="ECO:0000313" key="9">
    <source>
        <dbReference type="EMBL" id="KAK8737073.1"/>
    </source>
</evidence>
<dbReference type="GO" id="GO:0006412">
    <property type="term" value="P:translation"/>
    <property type="evidence" value="ECO:0007669"/>
    <property type="project" value="UniProtKB-KW"/>
</dbReference>
<accession>A0AAW0XAV2</accession>
<evidence type="ECO:0000256" key="1">
    <source>
        <dbReference type="ARBA" id="ARBA00004123"/>
    </source>
</evidence>
<keyword evidence="5" id="KW-0539">Nucleus</keyword>